<gene>
    <name evidence="4" type="ORF">GCM10014713_60190</name>
</gene>
<keyword evidence="2" id="KW-0812">Transmembrane</keyword>
<dbReference type="EMBL" id="BMQQ01000033">
    <property type="protein sequence ID" value="GGT58608.1"/>
    <property type="molecule type" value="Genomic_DNA"/>
</dbReference>
<feature type="compositionally biased region" description="Low complexity" evidence="1">
    <location>
        <begin position="492"/>
        <end position="514"/>
    </location>
</feature>
<dbReference type="RefSeq" id="WP_189204789.1">
    <property type="nucleotide sequence ID" value="NZ_BMQQ01000033.1"/>
</dbReference>
<name>A0A918HH89_9ACTN</name>
<keyword evidence="2" id="KW-0472">Membrane</keyword>
<accession>A0A918HH89</accession>
<protein>
    <recommendedName>
        <fullName evidence="6">Gram-positive cocci surface proteins LPxTG domain-containing protein</fullName>
    </recommendedName>
</protein>
<evidence type="ECO:0000256" key="3">
    <source>
        <dbReference type="SAM" id="SignalP"/>
    </source>
</evidence>
<reference evidence="4" key="2">
    <citation type="submission" date="2020-09" db="EMBL/GenBank/DDBJ databases">
        <authorList>
            <person name="Sun Q."/>
            <person name="Ohkuma M."/>
        </authorList>
    </citation>
    <scope>NUCLEOTIDE SEQUENCE</scope>
    <source>
        <strain evidence="4">JCM 3172</strain>
    </source>
</reference>
<feature type="region of interest" description="Disordered" evidence="1">
    <location>
        <begin position="474"/>
        <end position="514"/>
    </location>
</feature>
<keyword evidence="3" id="KW-0732">Signal</keyword>
<proteinExistence type="predicted"/>
<feature type="chain" id="PRO_5036975038" description="Gram-positive cocci surface proteins LPxTG domain-containing protein" evidence="3">
    <location>
        <begin position="34"/>
        <end position="556"/>
    </location>
</feature>
<sequence length="556" mass="56666">MSRRFPAKVLATVAALATAGLAAVGLGAAPAYAADPEFTLGGPSGVVLRPYPNPTGGTRHAETVDFTVLNPSTDAAGAFPGAYTVTFDLAGLAHVADVTFDRVAGGPECTLTGTTGVCTGTGVGPGRSTVARLKITAAEDSQPSYSGTLKVSGAAQGATFTPFSTKVTVGAADLVMRPLNLKSGMKPGETQPAAVAFANKGTVPADGVRLTLRPTHGLQIRERFSNCEYREAELDDIHSLPMAGYSAMTCTFPGLYEPGAVYVLSEPLTLKAAGHAYREHFVYSIVEHTPAHSASSQGTGRALTLTKRTAAPLAEDLEPSDNERDETIQVRNTADFTVYGADVARPAVGEKVKAEIGFRNKGPAWIGNQRTDESAGVVDVTVPEGAKVTGKPAECDAVSASGEPLTNPLGAPRYLCPLASIVREDADKPLPFELTIEKVVKGAAGTVTVRGALPAKPELPFDPDATNNTAKIVLNGKGDTAPSPTPGPTPTATPSGTATTSGTSGTAGTTTTTTSVTTQGALASTGTSVALAAAGTLLALAAGAIVIAVSRRRASR</sequence>
<evidence type="ECO:0000313" key="4">
    <source>
        <dbReference type="EMBL" id="GGT58608.1"/>
    </source>
</evidence>
<keyword evidence="5" id="KW-1185">Reference proteome</keyword>
<reference evidence="4" key="1">
    <citation type="journal article" date="2014" name="Int. J. Syst. Evol. Microbiol.">
        <title>Complete genome sequence of Corynebacterium casei LMG S-19264T (=DSM 44701T), isolated from a smear-ripened cheese.</title>
        <authorList>
            <consortium name="US DOE Joint Genome Institute (JGI-PGF)"/>
            <person name="Walter F."/>
            <person name="Albersmeier A."/>
            <person name="Kalinowski J."/>
            <person name="Ruckert C."/>
        </authorList>
    </citation>
    <scope>NUCLEOTIDE SEQUENCE</scope>
    <source>
        <strain evidence="4">JCM 3172</strain>
    </source>
</reference>
<keyword evidence="2" id="KW-1133">Transmembrane helix</keyword>
<evidence type="ECO:0008006" key="6">
    <source>
        <dbReference type="Google" id="ProtNLM"/>
    </source>
</evidence>
<feature type="transmembrane region" description="Helical" evidence="2">
    <location>
        <begin position="529"/>
        <end position="549"/>
    </location>
</feature>
<evidence type="ECO:0000256" key="1">
    <source>
        <dbReference type="SAM" id="MobiDB-lite"/>
    </source>
</evidence>
<organism evidence="4 5">
    <name type="scientific">Streptomyces purpureus</name>
    <dbReference type="NCBI Taxonomy" id="1951"/>
    <lineage>
        <taxon>Bacteria</taxon>
        <taxon>Bacillati</taxon>
        <taxon>Actinomycetota</taxon>
        <taxon>Actinomycetes</taxon>
        <taxon>Kitasatosporales</taxon>
        <taxon>Streptomycetaceae</taxon>
        <taxon>Streptomyces</taxon>
    </lineage>
</organism>
<dbReference type="AlphaFoldDB" id="A0A918HH89"/>
<evidence type="ECO:0000313" key="5">
    <source>
        <dbReference type="Proteomes" id="UP000619486"/>
    </source>
</evidence>
<feature type="signal peptide" evidence="3">
    <location>
        <begin position="1"/>
        <end position="33"/>
    </location>
</feature>
<evidence type="ECO:0000256" key="2">
    <source>
        <dbReference type="SAM" id="Phobius"/>
    </source>
</evidence>
<comment type="caution">
    <text evidence="4">The sequence shown here is derived from an EMBL/GenBank/DDBJ whole genome shotgun (WGS) entry which is preliminary data.</text>
</comment>
<dbReference type="Proteomes" id="UP000619486">
    <property type="component" value="Unassembled WGS sequence"/>
</dbReference>